<name>A0ABS7FY75_9ACTN</name>
<dbReference type="Proteomes" id="UP000774570">
    <property type="component" value="Unassembled WGS sequence"/>
</dbReference>
<evidence type="ECO:0000256" key="2">
    <source>
        <dbReference type="SAM" id="Phobius"/>
    </source>
</evidence>
<proteinExistence type="predicted"/>
<evidence type="ECO:0000313" key="3">
    <source>
        <dbReference type="EMBL" id="MBW8485390.1"/>
    </source>
</evidence>
<feature type="region of interest" description="Disordered" evidence="1">
    <location>
        <begin position="90"/>
        <end position="111"/>
    </location>
</feature>
<organism evidence="3 4">
    <name type="scientific">Actinomadura parmotrematis</name>
    <dbReference type="NCBI Taxonomy" id="2864039"/>
    <lineage>
        <taxon>Bacteria</taxon>
        <taxon>Bacillati</taxon>
        <taxon>Actinomycetota</taxon>
        <taxon>Actinomycetes</taxon>
        <taxon>Streptosporangiales</taxon>
        <taxon>Thermomonosporaceae</taxon>
        <taxon>Actinomadura</taxon>
    </lineage>
</organism>
<evidence type="ECO:0000256" key="1">
    <source>
        <dbReference type="SAM" id="MobiDB-lite"/>
    </source>
</evidence>
<keyword evidence="2" id="KW-0472">Membrane</keyword>
<evidence type="ECO:0000313" key="4">
    <source>
        <dbReference type="Proteomes" id="UP000774570"/>
    </source>
</evidence>
<reference evidence="3 4" key="1">
    <citation type="submission" date="2021-07" db="EMBL/GenBank/DDBJ databases">
        <title>Actinomadura sp. PM05-2 isolated from lichen.</title>
        <authorList>
            <person name="Somphong A."/>
            <person name="Phongsopitanun W."/>
            <person name="Tanasupawat S."/>
            <person name="Peongsungnone V."/>
        </authorList>
    </citation>
    <scope>NUCLEOTIDE SEQUENCE [LARGE SCALE GENOMIC DNA]</scope>
    <source>
        <strain evidence="3 4">PM05-2</strain>
    </source>
</reference>
<gene>
    <name evidence="3" type="ORF">K1Y72_23630</name>
</gene>
<comment type="caution">
    <text evidence="3">The sequence shown here is derived from an EMBL/GenBank/DDBJ whole genome shotgun (WGS) entry which is preliminary data.</text>
</comment>
<protein>
    <recommendedName>
        <fullName evidence="5">Thioredoxin domain-containing protein</fullName>
    </recommendedName>
</protein>
<sequence>MRPGGDHEPDDYGLPRVDVVVPDDARELERDVHAYHRERRAHRRRARLLRLLGPLARFGLTVPLIAGAVVVALVSGALMTFLGPRPAPGRQTGLLGPAPSASPGRVGGELPDTRITLVEGRPVDVPLRDQRPAVFGIAAASCGCRDAVARLSATAQVYDIDFFLVADTRGRTVRARQVLKELTALASTSHDGSPRLATDGTGLLSAAYAPARPGPGLTIALVRTDGIVTAVRRNAAPSPELTTLIHDLG</sequence>
<feature type="transmembrane region" description="Helical" evidence="2">
    <location>
        <begin position="58"/>
        <end position="82"/>
    </location>
</feature>
<dbReference type="EMBL" id="JAIBOA010000015">
    <property type="protein sequence ID" value="MBW8485390.1"/>
    <property type="molecule type" value="Genomic_DNA"/>
</dbReference>
<evidence type="ECO:0008006" key="5">
    <source>
        <dbReference type="Google" id="ProtNLM"/>
    </source>
</evidence>
<dbReference type="RefSeq" id="WP_220168611.1">
    <property type="nucleotide sequence ID" value="NZ_JAIBOA010000015.1"/>
</dbReference>
<keyword evidence="2" id="KW-1133">Transmembrane helix</keyword>
<keyword evidence="4" id="KW-1185">Reference proteome</keyword>
<accession>A0ABS7FY75</accession>
<keyword evidence="2" id="KW-0812">Transmembrane</keyword>